<protein>
    <submittedName>
        <fullName evidence="3">Peptidoglycan-binding protein</fullName>
    </submittedName>
</protein>
<dbReference type="RefSeq" id="WP_187815882.1">
    <property type="nucleotide sequence ID" value="NZ_JACTVJ010000011.1"/>
</dbReference>
<dbReference type="SMART" id="SM00530">
    <property type="entry name" value="HTH_XRE"/>
    <property type="match status" value="1"/>
</dbReference>
<dbReference type="Pfam" id="PF01471">
    <property type="entry name" value="PG_binding_1"/>
    <property type="match status" value="1"/>
</dbReference>
<feature type="region of interest" description="Disordered" evidence="1">
    <location>
        <begin position="84"/>
        <end position="108"/>
    </location>
</feature>
<dbReference type="InterPro" id="IPR002477">
    <property type="entry name" value="Peptidoglycan-bd-like"/>
</dbReference>
<dbReference type="Proteomes" id="UP000642284">
    <property type="component" value="Unassembled WGS sequence"/>
</dbReference>
<dbReference type="InterPro" id="IPR036366">
    <property type="entry name" value="PGBDSf"/>
</dbReference>
<feature type="domain" description="HTH cro/C1-type" evidence="2">
    <location>
        <begin position="21"/>
        <end position="76"/>
    </location>
</feature>
<evidence type="ECO:0000313" key="4">
    <source>
        <dbReference type="Proteomes" id="UP000642284"/>
    </source>
</evidence>
<dbReference type="CDD" id="cd00093">
    <property type="entry name" value="HTH_XRE"/>
    <property type="match status" value="1"/>
</dbReference>
<sequence length="275" mass="29646">MTRWKPLPGTMPERERQLAVQLRRLKDRGGLSFTALAAKTSYSSSSWERYLNGKKPVPREAVEELARVCGTDATRLLVLHETARATAPEASDAPDAPATPAGGAPYPRPLPVKGVPAARAATMLLPRPKVHRAQPADEPAPPRTGSCRHLLLTAALVAAAFGAGLLAGAHLFGAEEPWAAAEYQVGRRYSCEQIRHEGRWYAGHSTTREALLDLDSSGWEVVEAQCLLTRHGYTAGEADGLYGGGTQRAVRAFQKDRGLVADGIVGPDTWGELRR</sequence>
<dbReference type="InterPro" id="IPR010982">
    <property type="entry name" value="Lambda_DNA-bd_dom_sf"/>
</dbReference>
<gene>
    <name evidence="3" type="ORF">H9Y04_23030</name>
</gene>
<dbReference type="InterPro" id="IPR036365">
    <property type="entry name" value="PGBD-like_sf"/>
</dbReference>
<dbReference type="EMBL" id="JACTVJ010000011">
    <property type="protein sequence ID" value="MBC9715428.1"/>
    <property type="molecule type" value="Genomic_DNA"/>
</dbReference>
<dbReference type="Pfam" id="PF13560">
    <property type="entry name" value="HTH_31"/>
    <property type="match status" value="1"/>
</dbReference>
<dbReference type="Gene3D" id="1.10.101.10">
    <property type="entry name" value="PGBD-like superfamily/PGBD"/>
    <property type="match status" value="1"/>
</dbReference>
<dbReference type="SUPFAM" id="SSF47413">
    <property type="entry name" value="lambda repressor-like DNA-binding domains"/>
    <property type="match status" value="1"/>
</dbReference>
<evidence type="ECO:0000259" key="2">
    <source>
        <dbReference type="SMART" id="SM00530"/>
    </source>
</evidence>
<reference evidence="3 4" key="1">
    <citation type="submission" date="2020-08" db="EMBL/GenBank/DDBJ databases">
        <title>Genemic of Streptomyces polyaspartic.</title>
        <authorList>
            <person name="Liu W."/>
        </authorList>
    </citation>
    <scope>NUCLEOTIDE SEQUENCE [LARGE SCALE GENOMIC DNA]</scope>
    <source>
        <strain evidence="3 4">TRM66268-LWL</strain>
    </source>
</reference>
<dbReference type="Gene3D" id="1.10.260.40">
    <property type="entry name" value="lambda repressor-like DNA-binding domains"/>
    <property type="match status" value="1"/>
</dbReference>
<organism evidence="3 4">
    <name type="scientific">Streptomyces polyasparticus</name>
    <dbReference type="NCBI Taxonomy" id="2767826"/>
    <lineage>
        <taxon>Bacteria</taxon>
        <taxon>Bacillati</taxon>
        <taxon>Actinomycetota</taxon>
        <taxon>Actinomycetes</taxon>
        <taxon>Kitasatosporales</taxon>
        <taxon>Streptomycetaceae</taxon>
        <taxon>Streptomyces</taxon>
    </lineage>
</organism>
<dbReference type="InterPro" id="IPR001387">
    <property type="entry name" value="Cro/C1-type_HTH"/>
</dbReference>
<evidence type="ECO:0000313" key="3">
    <source>
        <dbReference type="EMBL" id="MBC9715428.1"/>
    </source>
</evidence>
<dbReference type="SUPFAM" id="SSF47090">
    <property type="entry name" value="PGBD-like"/>
    <property type="match status" value="1"/>
</dbReference>
<accession>A0ABR7SJ07</accession>
<evidence type="ECO:0000256" key="1">
    <source>
        <dbReference type="SAM" id="MobiDB-lite"/>
    </source>
</evidence>
<proteinExistence type="predicted"/>
<name>A0ABR7SJ07_9ACTN</name>
<keyword evidence="4" id="KW-1185">Reference proteome</keyword>
<feature type="compositionally biased region" description="Low complexity" evidence="1">
    <location>
        <begin position="85"/>
        <end position="105"/>
    </location>
</feature>
<comment type="caution">
    <text evidence="3">The sequence shown here is derived from an EMBL/GenBank/DDBJ whole genome shotgun (WGS) entry which is preliminary data.</text>
</comment>